<evidence type="ECO:0000256" key="11">
    <source>
        <dbReference type="ARBA" id="ARBA00022679"/>
    </source>
</evidence>
<keyword evidence="21" id="KW-0275">Fatty acid biosynthesis</keyword>
<evidence type="ECO:0000256" key="53">
    <source>
        <dbReference type="ARBA" id="ARBA00048704"/>
    </source>
</evidence>
<comment type="catalytic activity">
    <reaction evidence="31">
        <text>(3R)-hydroxybutanoyl-[ACP] = (2E)-butenoyl-[ACP] + H2O</text>
        <dbReference type="Rhea" id="RHEA:41808"/>
        <dbReference type="Rhea" id="RHEA-COMP:9626"/>
        <dbReference type="Rhea" id="RHEA-COMP:9627"/>
        <dbReference type="ChEBI" id="CHEBI:15377"/>
        <dbReference type="ChEBI" id="CHEBI:78451"/>
        <dbReference type="ChEBI" id="CHEBI:78453"/>
    </reaction>
    <physiologicalReaction direction="left-to-right" evidence="31">
        <dbReference type="Rhea" id="RHEA:41809"/>
    </physiologicalReaction>
</comment>
<gene>
    <name evidence="69" type="ORF">RUM43_001781</name>
</gene>
<dbReference type="PANTHER" id="PTHR43775">
    <property type="entry name" value="FATTY ACID SYNTHASE"/>
    <property type="match status" value="1"/>
</dbReference>
<dbReference type="FunFam" id="3.90.180.10:FF:000015">
    <property type="entry name" value="Fatty acid synthase"/>
    <property type="match status" value="1"/>
</dbReference>
<evidence type="ECO:0000256" key="7">
    <source>
        <dbReference type="ARBA" id="ARBA00018769"/>
    </source>
</evidence>
<feature type="region of interest" description="N-terminal hotdog fold" evidence="64">
    <location>
        <begin position="869"/>
        <end position="994"/>
    </location>
</feature>
<evidence type="ECO:0000256" key="16">
    <source>
        <dbReference type="ARBA" id="ARBA00022898"/>
    </source>
</evidence>
<dbReference type="InterPro" id="IPR049900">
    <property type="entry name" value="PKS_mFAS_DH"/>
</dbReference>
<evidence type="ECO:0000256" key="32">
    <source>
        <dbReference type="ARBA" id="ARBA00023442"/>
    </source>
</evidence>
<comment type="catalytic activity">
    <reaction evidence="25">
        <text>(3R)-hydroxyhexanoyl-[ACP] = (2E)-hexenoyl-[ACP] + H2O</text>
        <dbReference type="Rhea" id="RHEA:41828"/>
        <dbReference type="Rhea" id="RHEA-COMP:9630"/>
        <dbReference type="Rhea" id="RHEA-COMP:9631"/>
        <dbReference type="ChEBI" id="CHEBI:15377"/>
        <dbReference type="ChEBI" id="CHEBI:78457"/>
        <dbReference type="ChEBI" id="CHEBI:78458"/>
    </reaction>
    <physiologicalReaction direction="left-to-right" evidence="25">
        <dbReference type="Rhea" id="RHEA:41829"/>
    </physiologicalReaction>
</comment>
<comment type="catalytic activity">
    <reaction evidence="40">
        <text>dodecanoyl-[ACP] + malonyl-[ACP] + H(+) = 3-oxotetradecanoyl-[ACP] + holo-[ACP] + CO2</text>
        <dbReference type="Rhea" id="RHEA:41884"/>
        <dbReference type="Rhea" id="RHEA-COMP:9623"/>
        <dbReference type="Rhea" id="RHEA-COMP:9644"/>
        <dbReference type="Rhea" id="RHEA-COMP:9645"/>
        <dbReference type="Rhea" id="RHEA-COMP:9685"/>
        <dbReference type="ChEBI" id="CHEBI:15378"/>
        <dbReference type="ChEBI" id="CHEBI:16526"/>
        <dbReference type="ChEBI" id="CHEBI:64479"/>
        <dbReference type="ChEBI" id="CHEBI:65264"/>
        <dbReference type="ChEBI" id="CHEBI:78449"/>
        <dbReference type="ChEBI" id="CHEBI:78473"/>
    </reaction>
    <physiologicalReaction direction="left-to-right" evidence="40">
        <dbReference type="Rhea" id="RHEA:41885"/>
    </physiologicalReaction>
</comment>
<evidence type="ECO:0000256" key="18">
    <source>
        <dbReference type="ARBA" id="ARBA00023002"/>
    </source>
</evidence>
<evidence type="ECO:0000256" key="34">
    <source>
        <dbReference type="ARBA" id="ARBA00047300"/>
    </source>
</evidence>
<protein>
    <recommendedName>
        <fullName evidence="7">Fatty acid synthase</fullName>
        <ecNumber evidence="5">1.1.1.100</ecNumber>
        <ecNumber evidence="2">1.3.1.39</ecNumber>
        <ecNumber evidence="6">2.3.1.41</ecNumber>
        <ecNumber evidence="4">2.3.1.85</ecNumber>
        <ecNumber evidence="3">3.1.2.14</ecNumber>
    </recommendedName>
</protein>
<evidence type="ECO:0000256" key="12">
    <source>
        <dbReference type="ARBA" id="ARBA00022799"/>
    </source>
</evidence>
<dbReference type="Pfam" id="PF00975">
    <property type="entry name" value="Thioesterase"/>
    <property type="match status" value="1"/>
</dbReference>
<dbReference type="InterPro" id="IPR009081">
    <property type="entry name" value="PP-bd_ACP"/>
</dbReference>
<evidence type="ECO:0000256" key="33">
    <source>
        <dbReference type="ARBA" id="ARBA00044883"/>
    </source>
</evidence>
<comment type="catalytic activity">
    <reaction evidence="45">
        <text>hexadecanoyl-[ACP] + malonyl-[ACP] + H(+) = 3-oxooctadecanoyl-[ACP] + holo-[ACP] + CO2</text>
        <dbReference type="Rhea" id="RHEA:41916"/>
        <dbReference type="Rhea" id="RHEA-COMP:9623"/>
        <dbReference type="Rhea" id="RHEA-COMP:9652"/>
        <dbReference type="Rhea" id="RHEA-COMP:9653"/>
        <dbReference type="Rhea" id="RHEA-COMP:9685"/>
        <dbReference type="ChEBI" id="CHEBI:15378"/>
        <dbReference type="ChEBI" id="CHEBI:16526"/>
        <dbReference type="ChEBI" id="CHEBI:64479"/>
        <dbReference type="ChEBI" id="CHEBI:78449"/>
        <dbReference type="ChEBI" id="CHEBI:78483"/>
        <dbReference type="ChEBI" id="CHEBI:78487"/>
    </reaction>
    <physiologicalReaction direction="left-to-right" evidence="45">
        <dbReference type="Rhea" id="RHEA:41917"/>
    </physiologicalReaction>
</comment>
<dbReference type="PROSITE" id="PS00606">
    <property type="entry name" value="KS3_1"/>
    <property type="match status" value="1"/>
</dbReference>
<comment type="catalytic activity">
    <reaction evidence="46">
        <text>(2E)-dodecenoyl-[ACP] + NADPH + H(+) = dodecanoyl-[ACP] + NADP(+)</text>
        <dbReference type="Rhea" id="RHEA:41880"/>
        <dbReference type="Rhea" id="RHEA-COMP:9643"/>
        <dbReference type="Rhea" id="RHEA-COMP:9644"/>
        <dbReference type="ChEBI" id="CHEBI:15378"/>
        <dbReference type="ChEBI" id="CHEBI:57783"/>
        <dbReference type="ChEBI" id="CHEBI:58349"/>
        <dbReference type="ChEBI" id="CHEBI:65264"/>
        <dbReference type="ChEBI" id="CHEBI:78472"/>
    </reaction>
    <physiologicalReaction direction="left-to-right" evidence="46">
        <dbReference type="Rhea" id="RHEA:41881"/>
    </physiologicalReaction>
</comment>
<keyword evidence="19" id="KW-0520">NAD</keyword>
<keyword evidence="11" id="KW-0808">Transferase</keyword>
<evidence type="ECO:0000256" key="52">
    <source>
        <dbReference type="ARBA" id="ARBA00048691"/>
    </source>
</evidence>
<dbReference type="Pfam" id="PF02801">
    <property type="entry name" value="Ketoacyl-synt_C"/>
    <property type="match status" value="1"/>
</dbReference>
<dbReference type="GO" id="GO:0016297">
    <property type="term" value="F:fatty acyl-[ACP] hydrolase activity"/>
    <property type="evidence" value="ECO:0007669"/>
    <property type="project" value="UniProtKB-EC"/>
</dbReference>
<dbReference type="Pfam" id="PF13602">
    <property type="entry name" value="ADH_zinc_N_2"/>
    <property type="match status" value="1"/>
</dbReference>
<dbReference type="InterPro" id="IPR020806">
    <property type="entry name" value="PKS_PP-bd"/>
</dbReference>
<evidence type="ECO:0000256" key="13">
    <source>
        <dbReference type="ARBA" id="ARBA00022801"/>
    </source>
</evidence>
<evidence type="ECO:0000256" key="23">
    <source>
        <dbReference type="ARBA" id="ARBA00023332"/>
    </source>
</evidence>
<feature type="domain" description="Carrier" evidence="66">
    <location>
        <begin position="2015"/>
        <end position="2092"/>
    </location>
</feature>
<comment type="catalytic activity">
    <reaction evidence="42">
        <text>(2E)-hexenoyl-[ACP] + NADPH + H(+) = hexanoyl-[ACP] + NADP(+)</text>
        <dbReference type="Rhea" id="RHEA:41832"/>
        <dbReference type="Rhea" id="RHEA-COMP:9631"/>
        <dbReference type="Rhea" id="RHEA-COMP:9632"/>
        <dbReference type="ChEBI" id="CHEBI:15378"/>
        <dbReference type="ChEBI" id="CHEBI:57783"/>
        <dbReference type="ChEBI" id="CHEBI:58349"/>
        <dbReference type="ChEBI" id="CHEBI:78458"/>
        <dbReference type="ChEBI" id="CHEBI:78459"/>
    </reaction>
    <physiologicalReaction direction="left-to-right" evidence="42">
        <dbReference type="Rhea" id="RHEA:41833"/>
    </physiologicalReaction>
</comment>
<comment type="catalytic activity">
    <reaction evidence="26">
        <text>(3R)-hydroxydecanoyl-[ACP] = (2E)-decenoyl-[ACP] + H2O</text>
        <dbReference type="Rhea" id="RHEA:41860"/>
        <dbReference type="Rhea" id="RHEA-COMP:9638"/>
        <dbReference type="Rhea" id="RHEA-COMP:9639"/>
        <dbReference type="ChEBI" id="CHEBI:15377"/>
        <dbReference type="ChEBI" id="CHEBI:78466"/>
        <dbReference type="ChEBI" id="CHEBI:78467"/>
    </reaction>
    <physiologicalReaction direction="left-to-right" evidence="26">
        <dbReference type="Rhea" id="RHEA:41861"/>
    </physiologicalReaction>
</comment>
<feature type="domain" description="Ketosynthase family 3 (KS3)" evidence="67">
    <location>
        <begin position="32"/>
        <end position="437"/>
    </location>
</feature>
<evidence type="ECO:0000256" key="38">
    <source>
        <dbReference type="ARBA" id="ARBA00047451"/>
    </source>
</evidence>
<evidence type="ECO:0000256" key="22">
    <source>
        <dbReference type="ARBA" id="ARBA00023268"/>
    </source>
</evidence>
<dbReference type="GO" id="GO:0019171">
    <property type="term" value="F:(3R)-hydroxyacyl-[acyl-carrier-protein] dehydratase activity"/>
    <property type="evidence" value="ECO:0007669"/>
    <property type="project" value="UniProtKB-EC"/>
</dbReference>
<dbReference type="SMART" id="SM00822">
    <property type="entry name" value="PKS_KR"/>
    <property type="match status" value="1"/>
</dbReference>
<evidence type="ECO:0000256" key="62">
    <source>
        <dbReference type="ARBA" id="ARBA00049521"/>
    </source>
</evidence>
<evidence type="ECO:0000256" key="42">
    <source>
        <dbReference type="ARBA" id="ARBA00047897"/>
    </source>
</evidence>
<dbReference type="EC" id="2.3.1.85" evidence="4"/>
<comment type="catalytic activity">
    <reaction evidence="52">
        <text>holo-[ACP] + acetyl-CoA = acetyl-[ACP] + CoA</text>
        <dbReference type="Rhea" id="RHEA:41788"/>
        <dbReference type="Rhea" id="RHEA-COMP:9621"/>
        <dbReference type="Rhea" id="RHEA-COMP:9685"/>
        <dbReference type="ChEBI" id="CHEBI:57287"/>
        <dbReference type="ChEBI" id="CHEBI:57288"/>
        <dbReference type="ChEBI" id="CHEBI:64479"/>
        <dbReference type="ChEBI" id="CHEBI:78446"/>
        <dbReference type="EC" id="2.3.1.38"/>
    </reaction>
    <physiologicalReaction direction="left-to-right" evidence="52">
        <dbReference type="Rhea" id="RHEA:41789"/>
    </physiologicalReaction>
</comment>
<dbReference type="GO" id="GO:0141148">
    <property type="term" value="F:enoyl-[acyl-carrier-protein] reductase (NADPH) activity"/>
    <property type="evidence" value="ECO:0007669"/>
    <property type="project" value="UniProtKB-EC"/>
</dbReference>
<evidence type="ECO:0000256" key="25">
    <source>
        <dbReference type="ARBA" id="ARBA00023373"/>
    </source>
</evidence>
<evidence type="ECO:0000256" key="26">
    <source>
        <dbReference type="ARBA" id="ARBA00023388"/>
    </source>
</evidence>
<dbReference type="InterPro" id="IPR036291">
    <property type="entry name" value="NAD(P)-bd_dom_sf"/>
</dbReference>
<evidence type="ECO:0000256" key="29">
    <source>
        <dbReference type="ARBA" id="ARBA00023399"/>
    </source>
</evidence>
<dbReference type="Proteomes" id="UP001372834">
    <property type="component" value="Unassembled WGS sequence"/>
</dbReference>
<comment type="catalytic activity">
    <reaction evidence="35">
        <text>hexanoyl-[ACP] + malonyl-[ACP] + H(+) = 3-oxooctanoyl-[ACP] + holo-[ACP] + CO2</text>
        <dbReference type="Rhea" id="RHEA:41836"/>
        <dbReference type="Rhea" id="RHEA-COMP:9623"/>
        <dbReference type="Rhea" id="RHEA-COMP:9632"/>
        <dbReference type="Rhea" id="RHEA-COMP:9633"/>
        <dbReference type="Rhea" id="RHEA-COMP:9685"/>
        <dbReference type="ChEBI" id="CHEBI:15378"/>
        <dbReference type="ChEBI" id="CHEBI:16526"/>
        <dbReference type="ChEBI" id="CHEBI:64479"/>
        <dbReference type="ChEBI" id="CHEBI:78449"/>
        <dbReference type="ChEBI" id="CHEBI:78459"/>
        <dbReference type="ChEBI" id="CHEBI:78460"/>
    </reaction>
    <physiologicalReaction direction="left-to-right" evidence="35">
        <dbReference type="Rhea" id="RHEA:41837"/>
    </physiologicalReaction>
</comment>
<dbReference type="GO" id="GO:0006633">
    <property type="term" value="P:fatty acid biosynthetic process"/>
    <property type="evidence" value="ECO:0007669"/>
    <property type="project" value="UniProtKB-KW"/>
</dbReference>
<keyword evidence="12" id="KW-0702">S-nitrosylation</keyword>
<dbReference type="Gene3D" id="3.40.50.720">
    <property type="entry name" value="NAD(P)-binding Rossmann-like Domain"/>
    <property type="match status" value="1"/>
</dbReference>
<organism evidence="69 70">
    <name type="scientific">Polyplax serrata</name>
    <name type="common">Common mouse louse</name>
    <dbReference type="NCBI Taxonomy" id="468196"/>
    <lineage>
        <taxon>Eukaryota</taxon>
        <taxon>Metazoa</taxon>
        <taxon>Ecdysozoa</taxon>
        <taxon>Arthropoda</taxon>
        <taxon>Hexapoda</taxon>
        <taxon>Insecta</taxon>
        <taxon>Pterygota</taxon>
        <taxon>Neoptera</taxon>
        <taxon>Paraneoptera</taxon>
        <taxon>Psocodea</taxon>
        <taxon>Troctomorpha</taxon>
        <taxon>Phthiraptera</taxon>
        <taxon>Anoplura</taxon>
        <taxon>Polyplacidae</taxon>
        <taxon>Polyplax</taxon>
    </lineage>
</organism>
<evidence type="ECO:0000256" key="61">
    <source>
        <dbReference type="ARBA" id="ARBA00049449"/>
    </source>
</evidence>
<dbReference type="InterPro" id="IPR014031">
    <property type="entry name" value="Ketoacyl_synth_C"/>
</dbReference>
<comment type="catalytic activity">
    <reaction evidence="62">
        <text>(2E)-decenoyl-[ACP] + NADPH + H(+) = decanoyl-[ACP] + NADP(+)</text>
        <dbReference type="Rhea" id="RHEA:41864"/>
        <dbReference type="Rhea" id="RHEA-COMP:9639"/>
        <dbReference type="Rhea" id="RHEA-COMP:9640"/>
        <dbReference type="ChEBI" id="CHEBI:15378"/>
        <dbReference type="ChEBI" id="CHEBI:57783"/>
        <dbReference type="ChEBI" id="CHEBI:58349"/>
        <dbReference type="ChEBI" id="CHEBI:78467"/>
        <dbReference type="ChEBI" id="CHEBI:78468"/>
    </reaction>
    <physiologicalReaction direction="left-to-right" evidence="62">
        <dbReference type="Rhea" id="RHEA:41865"/>
    </physiologicalReaction>
</comment>
<keyword evidence="13" id="KW-0378">Hydrolase</keyword>
<comment type="function">
    <text evidence="32">Fatty acid synthetase is a multifunctional enzyme that catalyzes the de novo biosynthesis of long-chain saturated fatty acids starting from acetyl-CoA and malonyl-CoA in the presence of NADPH. This multifunctional protein contains 7 catalytic activities and a site for the binding of the prosthetic group 4'-phosphopantetheine of the acyl carrier protein ([ACP]) domain.</text>
</comment>
<keyword evidence="8" id="KW-0596">Phosphopantetheine</keyword>
<dbReference type="SMART" id="SM00829">
    <property type="entry name" value="PKS_ER"/>
    <property type="match status" value="1"/>
</dbReference>
<dbReference type="InterPro" id="IPR050091">
    <property type="entry name" value="PKS_NRPS_Biosynth_Enz"/>
</dbReference>
<evidence type="ECO:0000256" key="41">
    <source>
        <dbReference type="ARBA" id="ARBA00047810"/>
    </source>
</evidence>
<dbReference type="GO" id="GO:0004312">
    <property type="term" value="F:fatty acid synthase activity"/>
    <property type="evidence" value="ECO:0007669"/>
    <property type="project" value="UniProtKB-EC"/>
</dbReference>
<dbReference type="Pfam" id="PF21089">
    <property type="entry name" value="PKS_DH_N"/>
    <property type="match status" value="1"/>
</dbReference>
<dbReference type="EC" id="1.1.1.100" evidence="5"/>
<evidence type="ECO:0000256" key="3">
    <source>
        <dbReference type="ARBA" id="ARBA00012480"/>
    </source>
</evidence>
<evidence type="ECO:0000256" key="60">
    <source>
        <dbReference type="ARBA" id="ARBA00049422"/>
    </source>
</evidence>
<dbReference type="InterPro" id="IPR016039">
    <property type="entry name" value="Thiolase-like"/>
</dbReference>
<dbReference type="Pfam" id="PF08659">
    <property type="entry name" value="KR"/>
    <property type="match status" value="1"/>
</dbReference>
<dbReference type="InterPro" id="IPR020841">
    <property type="entry name" value="PKS_Beta-ketoAc_synthase_dom"/>
</dbReference>
<name>A0AAN8XQX5_POLSC</name>
<comment type="catalytic activity">
    <reaction evidence="41">
        <text>(2E)-hexadecenoyl-[ACP] + NADPH + H(+) = hexadecanoyl-[ACP] + NADP(+)</text>
        <dbReference type="Rhea" id="RHEA:41912"/>
        <dbReference type="Rhea" id="RHEA-COMP:9651"/>
        <dbReference type="Rhea" id="RHEA-COMP:9652"/>
        <dbReference type="ChEBI" id="CHEBI:15378"/>
        <dbReference type="ChEBI" id="CHEBI:57783"/>
        <dbReference type="ChEBI" id="CHEBI:58349"/>
        <dbReference type="ChEBI" id="CHEBI:78481"/>
        <dbReference type="ChEBI" id="CHEBI:78483"/>
    </reaction>
    <physiologicalReaction direction="left-to-right" evidence="41">
        <dbReference type="Rhea" id="RHEA:41913"/>
    </physiologicalReaction>
</comment>
<comment type="catalytic activity">
    <reaction evidence="28">
        <text>(3R)-hydroxytetradecanoyl-[ACP] = (2E)-tetradecenoyl-[ACP] + H2O</text>
        <dbReference type="Rhea" id="RHEA:41892"/>
        <dbReference type="Rhea" id="RHEA-COMP:9646"/>
        <dbReference type="Rhea" id="RHEA-COMP:9647"/>
        <dbReference type="ChEBI" id="CHEBI:15377"/>
        <dbReference type="ChEBI" id="CHEBI:78474"/>
        <dbReference type="ChEBI" id="CHEBI:78475"/>
    </reaction>
    <physiologicalReaction direction="left-to-right" evidence="28">
        <dbReference type="Rhea" id="RHEA:41893"/>
    </physiologicalReaction>
</comment>
<dbReference type="Pfam" id="PF16197">
    <property type="entry name" value="KAsynt_C_assoc"/>
    <property type="match status" value="1"/>
</dbReference>
<evidence type="ECO:0000256" key="35">
    <source>
        <dbReference type="ARBA" id="ARBA00047394"/>
    </source>
</evidence>
<dbReference type="CDD" id="cd08954">
    <property type="entry name" value="KR_1_FAS_SDR_x"/>
    <property type="match status" value="1"/>
</dbReference>
<dbReference type="InterPro" id="IPR014043">
    <property type="entry name" value="Acyl_transferase_dom"/>
</dbReference>
<dbReference type="InterPro" id="IPR029063">
    <property type="entry name" value="SAM-dependent_MTases_sf"/>
</dbReference>
<dbReference type="FunFam" id="3.40.50.720:FF:000209">
    <property type="entry name" value="Polyketide synthase Pks12"/>
    <property type="match status" value="1"/>
</dbReference>
<feature type="domain" description="PKS/mFAS DH" evidence="68">
    <location>
        <begin position="869"/>
        <end position="1135"/>
    </location>
</feature>
<evidence type="ECO:0000259" key="68">
    <source>
        <dbReference type="PROSITE" id="PS52019"/>
    </source>
</evidence>
<evidence type="ECO:0000256" key="27">
    <source>
        <dbReference type="ARBA" id="ARBA00023394"/>
    </source>
</evidence>
<evidence type="ECO:0000313" key="70">
    <source>
        <dbReference type="Proteomes" id="UP001372834"/>
    </source>
</evidence>
<dbReference type="SMART" id="SM00825">
    <property type="entry name" value="PKS_KS"/>
    <property type="match status" value="1"/>
</dbReference>
<comment type="catalytic activity">
    <reaction evidence="27">
        <text>a (3R)-hydroxyacyl-[ACP] = a (2E)-enoyl-[ACP] + H2O</text>
        <dbReference type="Rhea" id="RHEA:13097"/>
        <dbReference type="Rhea" id="RHEA-COMP:9925"/>
        <dbReference type="Rhea" id="RHEA-COMP:9945"/>
        <dbReference type="ChEBI" id="CHEBI:15377"/>
        <dbReference type="ChEBI" id="CHEBI:78784"/>
        <dbReference type="ChEBI" id="CHEBI:78827"/>
        <dbReference type="EC" id="4.2.1.59"/>
    </reaction>
    <physiologicalReaction direction="left-to-right" evidence="27">
        <dbReference type="Rhea" id="RHEA:13098"/>
    </physiologicalReaction>
</comment>
<evidence type="ECO:0000256" key="20">
    <source>
        <dbReference type="ARBA" id="ARBA00023098"/>
    </source>
</evidence>
<feature type="active site" description="Proton donor; for dehydratase activity" evidence="64">
    <location>
        <position position="1057"/>
    </location>
</feature>
<comment type="catalytic activity">
    <reaction evidence="57">
        <text>(2E)-tetradecenoyl-[ACP] + NADPH + H(+) = tetradecanoyl-[ACP] + NADP(+)</text>
        <dbReference type="Rhea" id="RHEA:41896"/>
        <dbReference type="Rhea" id="RHEA-COMP:9647"/>
        <dbReference type="Rhea" id="RHEA-COMP:9648"/>
        <dbReference type="ChEBI" id="CHEBI:15378"/>
        <dbReference type="ChEBI" id="CHEBI:57783"/>
        <dbReference type="ChEBI" id="CHEBI:58349"/>
        <dbReference type="ChEBI" id="CHEBI:78475"/>
        <dbReference type="ChEBI" id="CHEBI:78477"/>
    </reaction>
    <physiologicalReaction direction="left-to-right" evidence="57">
        <dbReference type="Rhea" id="RHEA:41897"/>
    </physiologicalReaction>
</comment>
<keyword evidence="22" id="KW-0511">Multifunctional enzyme</keyword>
<feature type="compositionally biased region" description="Polar residues" evidence="65">
    <location>
        <begin position="11"/>
        <end position="30"/>
    </location>
</feature>
<dbReference type="InterPro" id="IPR014030">
    <property type="entry name" value="Ketoacyl_synth_N"/>
</dbReference>
<evidence type="ECO:0000256" key="65">
    <source>
        <dbReference type="SAM" id="MobiDB-lite"/>
    </source>
</evidence>
<evidence type="ECO:0000256" key="51">
    <source>
        <dbReference type="ARBA" id="ARBA00048650"/>
    </source>
</evidence>
<keyword evidence="17" id="KW-0007">Acetylation</keyword>
<dbReference type="PROSITE" id="PS50075">
    <property type="entry name" value="CARRIER"/>
    <property type="match status" value="1"/>
</dbReference>
<comment type="catalytic activity">
    <reaction evidence="51">
        <text>a 2,3-saturated acyl-[ACP] + NADP(+) = a (2E)-enoyl-[ACP] + NADPH + H(+)</text>
        <dbReference type="Rhea" id="RHEA:22564"/>
        <dbReference type="Rhea" id="RHEA-COMP:9925"/>
        <dbReference type="Rhea" id="RHEA-COMP:9926"/>
        <dbReference type="ChEBI" id="CHEBI:15378"/>
        <dbReference type="ChEBI" id="CHEBI:57783"/>
        <dbReference type="ChEBI" id="CHEBI:58349"/>
        <dbReference type="ChEBI" id="CHEBI:78784"/>
        <dbReference type="ChEBI" id="CHEBI:78785"/>
        <dbReference type="EC" id="1.3.1.39"/>
    </reaction>
    <physiologicalReaction direction="right-to-left" evidence="51">
        <dbReference type="Rhea" id="RHEA:22566"/>
    </physiologicalReaction>
</comment>
<evidence type="ECO:0000256" key="5">
    <source>
        <dbReference type="ARBA" id="ARBA00012948"/>
    </source>
</evidence>
<dbReference type="InterPro" id="IPR036736">
    <property type="entry name" value="ACP-like_sf"/>
</dbReference>
<evidence type="ECO:0000256" key="40">
    <source>
        <dbReference type="ARBA" id="ARBA00047578"/>
    </source>
</evidence>
<dbReference type="InterPro" id="IPR057326">
    <property type="entry name" value="KR_dom"/>
</dbReference>
<evidence type="ECO:0000256" key="30">
    <source>
        <dbReference type="ARBA" id="ARBA00023401"/>
    </source>
</evidence>
<keyword evidence="20" id="KW-0443">Lipid metabolism</keyword>
<keyword evidence="16" id="KW-0663">Pyridoxal phosphate</keyword>
<dbReference type="SUPFAM" id="SSF52151">
    <property type="entry name" value="FabD/lysophospholipase-like"/>
    <property type="match status" value="1"/>
</dbReference>
<evidence type="ECO:0000256" key="63">
    <source>
        <dbReference type="ARBA" id="ARBA00049533"/>
    </source>
</evidence>
<comment type="catalytic activity">
    <reaction evidence="34">
        <text>3-oxooctadecanoyl-[ACP] + NADPH + H(+) = (3R)-hydroxyoctadecanoyl-[ACP] + NADP(+)</text>
        <dbReference type="Rhea" id="RHEA:41920"/>
        <dbReference type="Rhea" id="RHEA-COMP:9653"/>
        <dbReference type="Rhea" id="RHEA-COMP:9654"/>
        <dbReference type="ChEBI" id="CHEBI:15378"/>
        <dbReference type="ChEBI" id="CHEBI:57783"/>
        <dbReference type="ChEBI" id="CHEBI:58349"/>
        <dbReference type="ChEBI" id="CHEBI:78487"/>
        <dbReference type="ChEBI" id="CHEBI:78488"/>
    </reaction>
    <physiologicalReaction direction="left-to-right" evidence="34">
        <dbReference type="Rhea" id="RHEA:41921"/>
    </physiologicalReaction>
</comment>
<dbReference type="EC" id="1.3.1.39" evidence="2"/>
<dbReference type="InterPro" id="IPR029058">
    <property type="entry name" value="AB_hydrolase_fold"/>
</dbReference>
<comment type="catalytic activity">
    <reaction evidence="55">
        <text>(2E)-octadecenoyl-[ACP] + NADPH + H(+) = octadecanoyl-[ACP] + NADP(+)</text>
        <dbReference type="Rhea" id="RHEA:41928"/>
        <dbReference type="Rhea" id="RHEA-COMP:9655"/>
        <dbReference type="Rhea" id="RHEA-COMP:9656"/>
        <dbReference type="ChEBI" id="CHEBI:15378"/>
        <dbReference type="ChEBI" id="CHEBI:57783"/>
        <dbReference type="ChEBI" id="CHEBI:58349"/>
        <dbReference type="ChEBI" id="CHEBI:78489"/>
        <dbReference type="ChEBI" id="CHEBI:78495"/>
    </reaction>
    <physiologicalReaction direction="left-to-right" evidence="55">
        <dbReference type="Rhea" id="RHEA:41929"/>
    </physiologicalReaction>
</comment>
<dbReference type="InterPro" id="IPR018201">
    <property type="entry name" value="Ketoacyl_synth_AS"/>
</dbReference>
<dbReference type="Gene3D" id="3.40.47.10">
    <property type="match status" value="1"/>
</dbReference>
<evidence type="ECO:0000256" key="31">
    <source>
        <dbReference type="ARBA" id="ARBA00023402"/>
    </source>
</evidence>
<evidence type="ECO:0000256" key="57">
    <source>
        <dbReference type="ARBA" id="ARBA00049171"/>
    </source>
</evidence>
<evidence type="ECO:0000256" key="4">
    <source>
        <dbReference type="ARBA" id="ARBA00012873"/>
    </source>
</evidence>
<comment type="catalytic activity">
    <reaction evidence="29">
        <text>(3R)-hydroxyoctadecanoyl-[ACP] = (2E)-octadecenoyl-[ACP] + H2O</text>
        <dbReference type="Rhea" id="RHEA:41924"/>
        <dbReference type="Rhea" id="RHEA-COMP:9654"/>
        <dbReference type="Rhea" id="RHEA-COMP:9655"/>
        <dbReference type="ChEBI" id="CHEBI:15377"/>
        <dbReference type="ChEBI" id="CHEBI:78488"/>
        <dbReference type="ChEBI" id="CHEBI:78489"/>
    </reaction>
    <physiologicalReaction direction="left-to-right" evidence="29">
        <dbReference type="Rhea" id="RHEA:41925"/>
    </physiologicalReaction>
</comment>
<dbReference type="GO" id="GO:0004313">
    <property type="term" value="F:[acyl-carrier-protein] S-acetyltransferase activity"/>
    <property type="evidence" value="ECO:0007669"/>
    <property type="project" value="UniProtKB-EC"/>
</dbReference>
<evidence type="ECO:0000256" key="15">
    <source>
        <dbReference type="ARBA" id="ARBA00022857"/>
    </source>
</evidence>
<dbReference type="SUPFAM" id="SSF53901">
    <property type="entry name" value="Thiolase-like"/>
    <property type="match status" value="1"/>
</dbReference>
<keyword evidence="15" id="KW-0521">NADP</keyword>
<dbReference type="InterPro" id="IPR013968">
    <property type="entry name" value="PKS_KR"/>
</dbReference>
<dbReference type="InterPro" id="IPR011032">
    <property type="entry name" value="GroES-like_sf"/>
</dbReference>
<comment type="catalytic activity">
    <reaction evidence="33">
        <text>acetyl-CoA + n malonyl-CoA + 2n NADPH + 2n H(+) = a long-chain fatty acid + (n+1) CoA + n CO2 + 2n NADP(+).</text>
        <dbReference type="EC" id="2.3.1.85"/>
    </reaction>
</comment>
<evidence type="ECO:0000256" key="1">
    <source>
        <dbReference type="ARBA" id="ARBA00005189"/>
    </source>
</evidence>
<reference evidence="69 70" key="1">
    <citation type="submission" date="2023-10" db="EMBL/GenBank/DDBJ databases">
        <title>Genomes of two closely related lineages of the louse Polyplax serrata with different host specificities.</title>
        <authorList>
            <person name="Martinu J."/>
            <person name="Tarabai H."/>
            <person name="Stefka J."/>
            <person name="Hypsa V."/>
        </authorList>
    </citation>
    <scope>NUCLEOTIDE SEQUENCE [LARGE SCALE GENOMIC DNA]</scope>
    <source>
        <strain evidence="69">HR10_N</strain>
    </source>
</reference>
<comment type="catalytic activity">
    <reaction evidence="60">
        <text>3-oxooctanoyl-[ACP] + NADPH + H(+) = (3R)-hydroxyoctanoyl-[ACP] + NADP(+)</text>
        <dbReference type="Rhea" id="RHEA:41840"/>
        <dbReference type="Rhea" id="RHEA-COMP:9633"/>
        <dbReference type="Rhea" id="RHEA-COMP:9634"/>
        <dbReference type="ChEBI" id="CHEBI:15378"/>
        <dbReference type="ChEBI" id="CHEBI:57783"/>
        <dbReference type="ChEBI" id="CHEBI:58349"/>
        <dbReference type="ChEBI" id="CHEBI:78460"/>
        <dbReference type="ChEBI" id="CHEBI:78461"/>
    </reaction>
    <physiologicalReaction direction="left-to-right" evidence="60">
        <dbReference type="Rhea" id="RHEA:41841"/>
    </physiologicalReaction>
</comment>
<evidence type="ECO:0000256" key="55">
    <source>
        <dbReference type="ARBA" id="ARBA00049019"/>
    </source>
</evidence>
<dbReference type="SMART" id="SM00823">
    <property type="entry name" value="PKS_PP"/>
    <property type="match status" value="1"/>
</dbReference>
<evidence type="ECO:0000256" key="59">
    <source>
        <dbReference type="ARBA" id="ARBA00049414"/>
    </source>
</evidence>
<evidence type="ECO:0000256" key="43">
    <source>
        <dbReference type="ARBA" id="ARBA00047953"/>
    </source>
</evidence>
<dbReference type="InterPro" id="IPR049391">
    <property type="entry name" value="FAS_pseudo-KR"/>
</dbReference>
<dbReference type="Gene3D" id="3.40.366.10">
    <property type="entry name" value="Malonyl-Coenzyme A Acyl Carrier Protein, domain 2"/>
    <property type="match status" value="1"/>
</dbReference>
<comment type="caution">
    <text evidence="69">The sequence shown here is derived from an EMBL/GenBank/DDBJ whole genome shotgun (WGS) entry which is preliminary data.</text>
</comment>
<comment type="catalytic activity">
    <reaction evidence="59">
        <text>3-oxohexadecanoyl-[ACP] + NADPH + H(+) = (3R)-hydroxyhexadecanoyl-[ACP] + NADP(+)</text>
        <dbReference type="Rhea" id="RHEA:41904"/>
        <dbReference type="Rhea" id="RHEA-COMP:9649"/>
        <dbReference type="Rhea" id="RHEA-COMP:9650"/>
        <dbReference type="ChEBI" id="CHEBI:15378"/>
        <dbReference type="ChEBI" id="CHEBI:57783"/>
        <dbReference type="ChEBI" id="CHEBI:58349"/>
        <dbReference type="ChEBI" id="CHEBI:78478"/>
        <dbReference type="ChEBI" id="CHEBI:78480"/>
    </reaction>
    <physiologicalReaction direction="left-to-right" evidence="59">
        <dbReference type="Rhea" id="RHEA:41905"/>
    </physiologicalReaction>
</comment>
<dbReference type="SUPFAM" id="SSF53474">
    <property type="entry name" value="alpha/beta-Hydrolases"/>
    <property type="match status" value="1"/>
</dbReference>
<comment type="catalytic activity">
    <reaction evidence="58">
        <text>3-oxododecanoyl-[ACP] + NADPH + H(+) = (3R)-hydroxydodecanoyl-[ACP] + NADP(+)</text>
        <dbReference type="Rhea" id="RHEA:41872"/>
        <dbReference type="Rhea" id="RHEA-COMP:9641"/>
        <dbReference type="Rhea" id="RHEA-COMP:9642"/>
        <dbReference type="ChEBI" id="CHEBI:15378"/>
        <dbReference type="ChEBI" id="CHEBI:57783"/>
        <dbReference type="ChEBI" id="CHEBI:58349"/>
        <dbReference type="ChEBI" id="CHEBI:78469"/>
        <dbReference type="ChEBI" id="CHEBI:78470"/>
    </reaction>
    <physiologicalReaction direction="left-to-right" evidence="58">
        <dbReference type="Rhea" id="RHEA:41873"/>
    </physiologicalReaction>
</comment>
<comment type="catalytic activity">
    <reaction evidence="43">
        <text>3-oxobutanoyl-[ACP] + NADPH + H(+) = (3R)-hydroxybutanoyl-[ACP] + NADP(+)</text>
        <dbReference type="Rhea" id="RHEA:41804"/>
        <dbReference type="Rhea" id="RHEA-COMP:9625"/>
        <dbReference type="Rhea" id="RHEA-COMP:9626"/>
        <dbReference type="ChEBI" id="CHEBI:15378"/>
        <dbReference type="ChEBI" id="CHEBI:57783"/>
        <dbReference type="ChEBI" id="CHEBI:58349"/>
        <dbReference type="ChEBI" id="CHEBI:78450"/>
        <dbReference type="ChEBI" id="CHEBI:78451"/>
    </reaction>
    <physiologicalReaction direction="left-to-right" evidence="43">
        <dbReference type="Rhea" id="RHEA:41805"/>
    </physiologicalReaction>
</comment>
<dbReference type="Gene3D" id="3.90.180.10">
    <property type="entry name" value="Medium-chain alcohol dehydrogenases, catalytic domain"/>
    <property type="match status" value="1"/>
</dbReference>
<evidence type="ECO:0000313" key="69">
    <source>
        <dbReference type="EMBL" id="KAK6645504.1"/>
    </source>
</evidence>
<evidence type="ECO:0000256" key="46">
    <source>
        <dbReference type="ARBA" id="ARBA00048281"/>
    </source>
</evidence>
<dbReference type="PANTHER" id="PTHR43775:SF7">
    <property type="entry name" value="FATTY ACID SYNTHASE"/>
    <property type="match status" value="1"/>
</dbReference>
<keyword evidence="14" id="KW-0276">Fatty acid metabolism</keyword>
<evidence type="ECO:0000256" key="9">
    <source>
        <dbReference type="ARBA" id="ARBA00022516"/>
    </source>
</evidence>
<dbReference type="SUPFAM" id="SSF50129">
    <property type="entry name" value="GroES-like"/>
    <property type="match status" value="1"/>
</dbReference>
<comment type="catalytic activity">
    <reaction evidence="30">
        <text>(3R)-hydroxyhexadecanoyl-[ACP] = (2E)-hexadecenoyl-[ACP] + H2O</text>
        <dbReference type="Rhea" id="RHEA:41908"/>
        <dbReference type="Rhea" id="RHEA-COMP:9650"/>
        <dbReference type="Rhea" id="RHEA-COMP:9651"/>
        <dbReference type="ChEBI" id="CHEBI:15377"/>
        <dbReference type="ChEBI" id="CHEBI:78480"/>
        <dbReference type="ChEBI" id="CHEBI:78481"/>
    </reaction>
    <physiologicalReaction direction="left-to-right" evidence="30">
        <dbReference type="Rhea" id="RHEA:41909"/>
    </physiologicalReaction>
</comment>
<dbReference type="Gene3D" id="1.10.1200.10">
    <property type="entry name" value="ACP-like"/>
    <property type="match status" value="1"/>
</dbReference>
<evidence type="ECO:0000256" key="8">
    <source>
        <dbReference type="ARBA" id="ARBA00022450"/>
    </source>
</evidence>
<evidence type="ECO:0000256" key="2">
    <source>
        <dbReference type="ARBA" id="ARBA00012004"/>
    </source>
</evidence>
<keyword evidence="9" id="KW-0444">Lipid biosynthesis</keyword>
<accession>A0AAN8XQX5</accession>
<dbReference type="EC" id="3.1.2.14" evidence="3"/>
<dbReference type="Gene3D" id="3.40.50.1820">
    <property type="entry name" value="alpha/beta hydrolase"/>
    <property type="match status" value="2"/>
</dbReference>
<dbReference type="SUPFAM" id="SSF55048">
    <property type="entry name" value="Probable ACP-binding domain of malonyl-CoA ACP transacylase"/>
    <property type="match status" value="1"/>
</dbReference>
<comment type="catalytic activity">
    <reaction evidence="37">
        <text>3-oxodecanoyl-[ACP] + NADPH + H(+) = (3R)-hydroxydecanoyl-[ACP] + NADP(+)</text>
        <dbReference type="Rhea" id="RHEA:41856"/>
        <dbReference type="Rhea" id="RHEA-COMP:9637"/>
        <dbReference type="Rhea" id="RHEA-COMP:9638"/>
        <dbReference type="ChEBI" id="CHEBI:15378"/>
        <dbReference type="ChEBI" id="CHEBI:57783"/>
        <dbReference type="ChEBI" id="CHEBI:58349"/>
        <dbReference type="ChEBI" id="CHEBI:78464"/>
        <dbReference type="ChEBI" id="CHEBI:78466"/>
    </reaction>
    <physiologicalReaction direction="left-to-right" evidence="37">
        <dbReference type="Rhea" id="RHEA:41857"/>
    </physiologicalReaction>
</comment>
<evidence type="ECO:0000256" key="45">
    <source>
        <dbReference type="ARBA" id="ARBA00048051"/>
    </source>
</evidence>
<dbReference type="Gene3D" id="3.40.50.150">
    <property type="entry name" value="Vaccinia Virus protein VP39"/>
    <property type="match status" value="1"/>
</dbReference>
<evidence type="ECO:0000256" key="54">
    <source>
        <dbReference type="ARBA" id="ARBA00048935"/>
    </source>
</evidence>
<comment type="catalytic activity">
    <reaction evidence="36">
        <text>a (3R)-hydroxyacyl-[ACP] + NADP(+) = a 3-oxoacyl-[ACP] + NADPH + H(+)</text>
        <dbReference type="Rhea" id="RHEA:17397"/>
        <dbReference type="Rhea" id="RHEA-COMP:9916"/>
        <dbReference type="Rhea" id="RHEA-COMP:9945"/>
        <dbReference type="ChEBI" id="CHEBI:15378"/>
        <dbReference type="ChEBI" id="CHEBI:57783"/>
        <dbReference type="ChEBI" id="CHEBI:58349"/>
        <dbReference type="ChEBI" id="CHEBI:78776"/>
        <dbReference type="ChEBI" id="CHEBI:78827"/>
        <dbReference type="EC" id="1.1.1.100"/>
    </reaction>
    <physiologicalReaction direction="right-to-left" evidence="36">
        <dbReference type="Rhea" id="RHEA:17399"/>
    </physiologicalReaction>
</comment>
<dbReference type="Pfam" id="PF00698">
    <property type="entry name" value="Acyl_transf_1"/>
    <property type="match status" value="1"/>
</dbReference>
<evidence type="ECO:0000256" key="47">
    <source>
        <dbReference type="ARBA" id="ARBA00048289"/>
    </source>
</evidence>
<feature type="region of interest" description="Disordered" evidence="65">
    <location>
        <begin position="1"/>
        <end position="31"/>
    </location>
</feature>
<dbReference type="PROSITE" id="PS52004">
    <property type="entry name" value="KS3_2"/>
    <property type="match status" value="1"/>
</dbReference>
<evidence type="ECO:0000256" key="19">
    <source>
        <dbReference type="ARBA" id="ARBA00023027"/>
    </source>
</evidence>
<proteinExistence type="predicted"/>
<dbReference type="Pfam" id="PF21149">
    <property type="entry name" value="FAS_pseudo-KR"/>
    <property type="match status" value="1"/>
</dbReference>
<dbReference type="InterPro" id="IPR016036">
    <property type="entry name" value="Malonyl_transacylase_ACP-bd"/>
</dbReference>
<dbReference type="SUPFAM" id="SSF51735">
    <property type="entry name" value="NAD(P)-binding Rossmann-fold domains"/>
    <property type="match status" value="2"/>
</dbReference>
<dbReference type="InterPro" id="IPR049552">
    <property type="entry name" value="PKS_DH_N"/>
</dbReference>
<comment type="catalytic activity">
    <reaction evidence="50">
        <text>3-oxohexanoyl-[ACP] + NADPH + H(+) = (3R)-hydroxyhexanoyl-[ACP] + NADP(+)</text>
        <dbReference type="Rhea" id="RHEA:41824"/>
        <dbReference type="Rhea" id="RHEA-COMP:9629"/>
        <dbReference type="Rhea" id="RHEA-COMP:9630"/>
        <dbReference type="ChEBI" id="CHEBI:15378"/>
        <dbReference type="ChEBI" id="CHEBI:57783"/>
        <dbReference type="ChEBI" id="CHEBI:58349"/>
        <dbReference type="ChEBI" id="CHEBI:78456"/>
        <dbReference type="ChEBI" id="CHEBI:78457"/>
    </reaction>
    <physiologicalReaction direction="left-to-right" evidence="50">
        <dbReference type="Rhea" id="RHEA:41825"/>
    </physiologicalReaction>
</comment>
<evidence type="ECO:0000256" key="49">
    <source>
        <dbReference type="ARBA" id="ARBA00048506"/>
    </source>
</evidence>
<dbReference type="InterPro" id="IPR016035">
    <property type="entry name" value="Acyl_Trfase/lysoPLipase"/>
</dbReference>
<evidence type="ECO:0000256" key="44">
    <source>
        <dbReference type="ARBA" id="ARBA00047961"/>
    </source>
</evidence>
<evidence type="ECO:0000256" key="58">
    <source>
        <dbReference type="ARBA" id="ARBA00049263"/>
    </source>
</evidence>
<dbReference type="InterPro" id="IPR020843">
    <property type="entry name" value="ER"/>
</dbReference>
<evidence type="ECO:0000256" key="48">
    <source>
        <dbReference type="ARBA" id="ARBA00048420"/>
    </source>
</evidence>
<evidence type="ECO:0000259" key="67">
    <source>
        <dbReference type="PROSITE" id="PS52004"/>
    </source>
</evidence>
<evidence type="ECO:0000256" key="56">
    <source>
        <dbReference type="ARBA" id="ARBA00049109"/>
    </source>
</evidence>
<evidence type="ECO:0000256" key="64">
    <source>
        <dbReference type="PROSITE-ProRule" id="PRU01363"/>
    </source>
</evidence>
<comment type="pathway">
    <text evidence="1">Lipid metabolism.</text>
</comment>
<feature type="active site" description="Proton acceptor; for dehydratase activity" evidence="64">
    <location>
        <position position="906"/>
    </location>
</feature>
<comment type="catalytic activity">
    <reaction evidence="48">
        <text>(2E)-octenoyl-[ACP] + NADPH + H(+) = octanoyl-[ACP] + NADP(+)</text>
        <dbReference type="Rhea" id="RHEA:41848"/>
        <dbReference type="Rhea" id="RHEA-COMP:9635"/>
        <dbReference type="Rhea" id="RHEA-COMP:9636"/>
        <dbReference type="ChEBI" id="CHEBI:15378"/>
        <dbReference type="ChEBI" id="CHEBI:57783"/>
        <dbReference type="ChEBI" id="CHEBI:58349"/>
        <dbReference type="ChEBI" id="CHEBI:78462"/>
        <dbReference type="ChEBI" id="CHEBI:78463"/>
    </reaction>
    <physiologicalReaction direction="left-to-right" evidence="48">
        <dbReference type="Rhea" id="RHEA:41849"/>
    </physiologicalReaction>
</comment>
<dbReference type="PROSITE" id="PS52019">
    <property type="entry name" value="PKS_MFAS_DH"/>
    <property type="match status" value="1"/>
</dbReference>
<evidence type="ECO:0000256" key="6">
    <source>
        <dbReference type="ARBA" id="ARBA00013191"/>
    </source>
</evidence>
<comment type="catalytic activity">
    <reaction evidence="61">
        <text>butanoyl-[ACP] + malonyl-[ACP] + H(+) = 3-oxohexanoyl-[ACP] + holo-[ACP] + CO2</text>
        <dbReference type="Rhea" id="RHEA:41820"/>
        <dbReference type="Rhea" id="RHEA-COMP:9623"/>
        <dbReference type="Rhea" id="RHEA-COMP:9628"/>
        <dbReference type="Rhea" id="RHEA-COMP:9629"/>
        <dbReference type="Rhea" id="RHEA-COMP:9685"/>
        <dbReference type="ChEBI" id="CHEBI:15378"/>
        <dbReference type="ChEBI" id="CHEBI:16526"/>
        <dbReference type="ChEBI" id="CHEBI:64479"/>
        <dbReference type="ChEBI" id="CHEBI:78449"/>
        <dbReference type="ChEBI" id="CHEBI:78454"/>
        <dbReference type="ChEBI" id="CHEBI:78456"/>
    </reaction>
    <physiologicalReaction direction="left-to-right" evidence="61">
        <dbReference type="Rhea" id="RHEA:41821"/>
    </physiologicalReaction>
</comment>
<dbReference type="GO" id="GO:0031177">
    <property type="term" value="F:phosphopantetheine binding"/>
    <property type="evidence" value="ECO:0007669"/>
    <property type="project" value="InterPro"/>
</dbReference>
<evidence type="ECO:0000256" key="28">
    <source>
        <dbReference type="ARBA" id="ARBA00023398"/>
    </source>
</evidence>
<dbReference type="InterPro" id="IPR042104">
    <property type="entry name" value="PKS_dehydratase_sf"/>
</dbReference>
<dbReference type="InterPro" id="IPR001031">
    <property type="entry name" value="Thioesterase"/>
</dbReference>
<keyword evidence="10" id="KW-0597">Phosphoprotein</keyword>
<dbReference type="CDD" id="cd05195">
    <property type="entry name" value="enoyl_red"/>
    <property type="match status" value="1"/>
</dbReference>
<dbReference type="FunFam" id="1.10.1200.10:FF:000013">
    <property type="entry name" value="Fatty acid synthase"/>
    <property type="match status" value="1"/>
</dbReference>
<keyword evidence="18" id="KW-0560">Oxidoreductase</keyword>
<comment type="catalytic activity">
    <reaction evidence="44">
        <text>acetyl-[ACP] + malonyl-[ACP] + H(+) = 3-oxobutanoyl-[ACP] + holo-[ACP] + CO2</text>
        <dbReference type="Rhea" id="RHEA:41800"/>
        <dbReference type="Rhea" id="RHEA-COMP:9621"/>
        <dbReference type="Rhea" id="RHEA-COMP:9623"/>
        <dbReference type="Rhea" id="RHEA-COMP:9625"/>
        <dbReference type="Rhea" id="RHEA-COMP:9685"/>
        <dbReference type="ChEBI" id="CHEBI:15378"/>
        <dbReference type="ChEBI" id="CHEBI:16526"/>
        <dbReference type="ChEBI" id="CHEBI:64479"/>
        <dbReference type="ChEBI" id="CHEBI:78446"/>
        <dbReference type="ChEBI" id="CHEBI:78449"/>
        <dbReference type="ChEBI" id="CHEBI:78450"/>
    </reaction>
    <physiologicalReaction direction="left-to-right" evidence="44">
        <dbReference type="Rhea" id="RHEA:41801"/>
    </physiologicalReaction>
</comment>
<evidence type="ECO:0000256" key="17">
    <source>
        <dbReference type="ARBA" id="ARBA00022990"/>
    </source>
</evidence>
<dbReference type="InterPro" id="IPR032821">
    <property type="entry name" value="PKS_assoc"/>
</dbReference>
<comment type="catalytic activity">
    <reaction evidence="38">
        <text>tetradecanoyl-[ACP] + malonyl-[ACP] + H(+) = 3-oxohexadecanoyl-[ACP] + holo-[ACP] + CO2</text>
        <dbReference type="Rhea" id="RHEA:41900"/>
        <dbReference type="Rhea" id="RHEA-COMP:9623"/>
        <dbReference type="Rhea" id="RHEA-COMP:9648"/>
        <dbReference type="Rhea" id="RHEA-COMP:9649"/>
        <dbReference type="Rhea" id="RHEA-COMP:9685"/>
        <dbReference type="ChEBI" id="CHEBI:15378"/>
        <dbReference type="ChEBI" id="CHEBI:16526"/>
        <dbReference type="ChEBI" id="CHEBI:64479"/>
        <dbReference type="ChEBI" id="CHEBI:78449"/>
        <dbReference type="ChEBI" id="CHEBI:78477"/>
        <dbReference type="ChEBI" id="CHEBI:78478"/>
    </reaction>
    <physiologicalReaction direction="left-to-right" evidence="38">
        <dbReference type="Rhea" id="RHEA:41901"/>
    </physiologicalReaction>
</comment>
<dbReference type="GO" id="GO:0004316">
    <property type="term" value="F:3-oxoacyl-[acyl-carrier-protein] reductase (NADPH) activity"/>
    <property type="evidence" value="ECO:0007669"/>
    <property type="project" value="UniProtKB-EC"/>
</dbReference>
<evidence type="ECO:0000256" key="37">
    <source>
        <dbReference type="ARBA" id="ARBA00047440"/>
    </source>
</evidence>
<dbReference type="SMART" id="SM00827">
    <property type="entry name" value="PKS_AT"/>
    <property type="match status" value="1"/>
</dbReference>
<evidence type="ECO:0000256" key="10">
    <source>
        <dbReference type="ARBA" id="ARBA00022553"/>
    </source>
</evidence>
<dbReference type="GO" id="GO:0004315">
    <property type="term" value="F:3-oxoacyl-[acyl-carrier-protein] synthase activity"/>
    <property type="evidence" value="ECO:0007669"/>
    <property type="project" value="UniProtKB-EC"/>
</dbReference>
<feature type="region of interest" description="C-terminal hotdog fold" evidence="64">
    <location>
        <begin position="1008"/>
        <end position="1135"/>
    </location>
</feature>
<comment type="catalytic activity">
    <reaction evidence="63">
        <text>octanoyl-[ACP] + malonyl-[ACP] + H(+) = 3-oxodecanoyl-[ACP] + holo-[ACP] + CO2</text>
        <dbReference type="Rhea" id="RHEA:41852"/>
        <dbReference type="Rhea" id="RHEA-COMP:9623"/>
        <dbReference type="Rhea" id="RHEA-COMP:9636"/>
        <dbReference type="Rhea" id="RHEA-COMP:9637"/>
        <dbReference type="Rhea" id="RHEA-COMP:9685"/>
        <dbReference type="ChEBI" id="CHEBI:15378"/>
        <dbReference type="ChEBI" id="CHEBI:16526"/>
        <dbReference type="ChEBI" id="CHEBI:64479"/>
        <dbReference type="ChEBI" id="CHEBI:78449"/>
        <dbReference type="ChEBI" id="CHEBI:78463"/>
        <dbReference type="ChEBI" id="CHEBI:78464"/>
    </reaction>
    <physiologicalReaction direction="left-to-right" evidence="63">
        <dbReference type="Rhea" id="RHEA:41853"/>
    </physiologicalReaction>
</comment>
<dbReference type="Pfam" id="PF00550">
    <property type="entry name" value="PP-binding"/>
    <property type="match status" value="1"/>
</dbReference>
<evidence type="ECO:0000259" key="66">
    <source>
        <dbReference type="PROSITE" id="PS50075"/>
    </source>
</evidence>
<comment type="catalytic activity">
    <reaction evidence="54">
        <text>3-oxotetradecanoyl-[ACP] + NADPH + H(+) = (3R)-hydroxytetradecanoyl-[ACP] + NADP(+)</text>
        <dbReference type="Rhea" id="RHEA:41888"/>
        <dbReference type="Rhea" id="RHEA-COMP:9645"/>
        <dbReference type="Rhea" id="RHEA-COMP:9646"/>
        <dbReference type="ChEBI" id="CHEBI:15378"/>
        <dbReference type="ChEBI" id="CHEBI:57783"/>
        <dbReference type="ChEBI" id="CHEBI:58349"/>
        <dbReference type="ChEBI" id="CHEBI:78473"/>
        <dbReference type="ChEBI" id="CHEBI:78474"/>
    </reaction>
    <physiologicalReaction direction="left-to-right" evidence="54">
        <dbReference type="Rhea" id="RHEA:41889"/>
    </physiologicalReaction>
</comment>
<comment type="catalytic activity">
    <reaction evidence="39">
        <text>(2E)-butenoyl-[ACP] + NADPH + H(+) = butanoyl-[ACP] + NADP(+)</text>
        <dbReference type="Rhea" id="RHEA:41812"/>
        <dbReference type="Rhea" id="RHEA-COMP:9627"/>
        <dbReference type="Rhea" id="RHEA-COMP:9628"/>
        <dbReference type="ChEBI" id="CHEBI:15378"/>
        <dbReference type="ChEBI" id="CHEBI:57783"/>
        <dbReference type="ChEBI" id="CHEBI:58349"/>
        <dbReference type="ChEBI" id="CHEBI:78453"/>
        <dbReference type="ChEBI" id="CHEBI:78454"/>
    </reaction>
    <physiologicalReaction direction="left-to-right" evidence="39">
        <dbReference type="Rhea" id="RHEA:41813"/>
    </physiologicalReaction>
</comment>
<evidence type="ECO:0000256" key="14">
    <source>
        <dbReference type="ARBA" id="ARBA00022832"/>
    </source>
</evidence>
<comment type="catalytic activity">
    <reaction evidence="56">
        <text>decanoyl-[ACP] + malonyl-[ACP] + H(+) = 3-oxododecanoyl-[ACP] + holo-[ACP] + CO2</text>
        <dbReference type="Rhea" id="RHEA:41868"/>
        <dbReference type="Rhea" id="RHEA-COMP:9623"/>
        <dbReference type="Rhea" id="RHEA-COMP:9640"/>
        <dbReference type="Rhea" id="RHEA-COMP:9641"/>
        <dbReference type="Rhea" id="RHEA-COMP:9685"/>
        <dbReference type="ChEBI" id="CHEBI:15378"/>
        <dbReference type="ChEBI" id="CHEBI:16526"/>
        <dbReference type="ChEBI" id="CHEBI:64479"/>
        <dbReference type="ChEBI" id="CHEBI:78449"/>
        <dbReference type="ChEBI" id="CHEBI:78468"/>
        <dbReference type="ChEBI" id="CHEBI:78469"/>
    </reaction>
    <physiologicalReaction direction="left-to-right" evidence="56">
        <dbReference type="Rhea" id="RHEA:41869"/>
    </physiologicalReaction>
</comment>
<dbReference type="Gene3D" id="3.30.70.3290">
    <property type="match status" value="1"/>
</dbReference>
<evidence type="ECO:0000256" key="24">
    <source>
        <dbReference type="ARBA" id="ARBA00023351"/>
    </source>
</evidence>
<dbReference type="SUPFAM" id="SSF47336">
    <property type="entry name" value="ACP-like"/>
    <property type="match status" value="1"/>
</dbReference>
<dbReference type="InterPro" id="IPR001227">
    <property type="entry name" value="Ac_transferase_dom_sf"/>
</dbReference>
<evidence type="ECO:0000256" key="39">
    <source>
        <dbReference type="ARBA" id="ARBA00047500"/>
    </source>
</evidence>
<evidence type="ECO:0000256" key="36">
    <source>
        <dbReference type="ARBA" id="ARBA00047400"/>
    </source>
</evidence>
<evidence type="ECO:0000256" key="21">
    <source>
        <dbReference type="ARBA" id="ARBA00023160"/>
    </source>
</evidence>
<dbReference type="CDD" id="cd00833">
    <property type="entry name" value="PKS"/>
    <property type="match status" value="1"/>
</dbReference>
<comment type="catalytic activity">
    <reaction evidence="49">
        <text>a fatty acyl-[ACP] + malonyl-[ACP] + H(+) = a 3-oxoacyl-[ACP] + holo-[ACP] + CO2</text>
        <dbReference type="Rhea" id="RHEA:22836"/>
        <dbReference type="Rhea" id="RHEA-COMP:9623"/>
        <dbReference type="Rhea" id="RHEA-COMP:9685"/>
        <dbReference type="Rhea" id="RHEA-COMP:9916"/>
        <dbReference type="Rhea" id="RHEA-COMP:14125"/>
        <dbReference type="ChEBI" id="CHEBI:15378"/>
        <dbReference type="ChEBI" id="CHEBI:16526"/>
        <dbReference type="ChEBI" id="CHEBI:64479"/>
        <dbReference type="ChEBI" id="CHEBI:78449"/>
        <dbReference type="ChEBI" id="CHEBI:78776"/>
        <dbReference type="ChEBI" id="CHEBI:138651"/>
        <dbReference type="EC" id="2.3.1.41"/>
    </reaction>
    <physiologicalReaction direction="left-to-right" evidence="49">
        <dbReference type="Rhea" id="RHEA:22837"/>
    </physiologicalReaction>
</comment>
<dbReference type="EC" id="2.3.1.41" evidence="6"/>
<comment type="catalytic activity">
    <reaction evidence="53">
        <text>hexadecanoyl-[ACP] + H2O = hexadecanoate + holo-[ACP] + H(+)</text>
        <dbReference type="Rhea" id="RHEA:41932"/>
        <dbReference type="Rhea" id="RHEA-COMP:9652"/>
        <dbReference type="Rhea" id="RHEA-COMP:9685"/>
        <dbReference type="ChEBI" id="CHEBI:7896"/>
        <dbReference type="ChEBI" id="CHEBI:15377"/>
        <dbReference type="ChEBI" id="CHEBI:15378"/>
        <dbReference type="ChEBI" id="CHEBI:64479"/>
        <dbReference type="ChEBI" id="CHEBI:78483"/>
        <dbReference type="EC" id="3.1.2.14"/>
    </reaction>
    <physiologicalReaction direction="left-to-right" evidence="53">
        <dbReference type="Rhea" id="RHEA:41933"/>
    </physiologicalReaction>
</comment>
<sequence length="2384" mass="261486">MPARFPEVSVAGQQTVRESHSHANGNGSIHENSDIVITGLSGRLPESSNIEEFKEKLFAGVDLVTDDERRWPAGLHGLPKRTGKLKDLTFFDATFFGVHAKQAHVMDPQLRLLLELTHEAIVDAGYNPTELRGTKTGVFIGVSDSESDEYWTADPEKVNGYALTGCCRAMFPNRISYTFDFNGPSFAIDTACSSSLLAMQQAVASIRSGQCDAAIVGGVNLLLKPTCSLQFHRLGMLSPDGACKAFDVSGNGYVRSEAAVVILIQKSFAARRAYATVIHTKTNTDGNKVQGVTFPSGEMQNKLIREVYSEAKVDPRDVVYVEAHGTGTKVGDPQEVNSIADVFCKDRNMPLLIGSVKSNMGHSEPASGLCSVAKVLIAMESGMIPGNLHFKQPNPDIPALSDGRLQVVNKNWPWNGGLVAINSFGFGGANVHLLLKSNSKPKPNFPVDSVPRLLAVSGRTEDNVNTFLDKINSLPRDDEFAALMQQVHKRNIPGHNYRGYLVKEENGNVTKEIGEVPNEKRPIWFVYSGMGSQWVGMGKRMLQYPILEKSLMRCAAALKTAGLDLISILCSDDEKVFDSVIHSFTAIAAMQVALTDLLTSMGITPDGILGHSVGEQCCAYADGCFTAEQAVLAAYWRGNAIVESKLQPGAMAAVGMTWEEAKARCPSDISPACHNSEDSVTISGPVDSVNKFAKALSDEGVFARVVPSAGVAFHSKYIEEAGPKLKASLTKLIPNPKKRSPKWISSSVPEKLWDTPVAQYSSCDYHVNNLLSPVLFRDGMKHIPENAIVIEVAPHCLLQAVLKRALPPSCTPVGLMKRGHADNLSFLFSSIGKLYNAGLQPDLSVLYPPVSFPVSKGTPMAASMIEWDHSMEWSLANFGGKGMGRSGENIVEIDLTKEGDAFYAGHAIDGRVLFPATGYMTLIWKTFSKLNGKSFEEFPVIIENMKFHRATILPKDGKVKFLINILEGSGEFEIFESGSVAASGTIYSPDDVNKEFLNLTVENSPTGYLNLTKTDVYKDLKLRGYDYDGIFRGILQSDNNGTNGELEWNDNYISFMDTMLQFSILGISTRELYLPVRLQKAVIDPLRHKTFCEGLKESKGIKVGMYRDINVISSGGVELRGLKANLAPRKQQAQTPPKLEKYLFVPYVNTKVLSRLNALTVSLQIALENSAGSLKMKVAEIARGKSGEDDYIAKEILNILESEPMVTVDLQIIHSSKETVPDVFSETMSLKTVQNEVDTTPLEPNFHVIAAKDVVSNSNILSNLSAGLKTGGFVLSEEKLFEQNEAYFDKLGLILVGAQKTADSVFVLLRKVDEFLNEIPVVMVSKKNLSYVNEVKKALEDNKKFLIVAENEDTNGIIGFMNCIKQESGGVNARMVYIPGSDKKFSFKEKLYRDQLRKDVIMNVYKNGVFGSYRHLPLENVNDEATLKVEHAYINTLVRGDLSSLKWIESHPSHFKKEKGVELCHVYYAPLNFRDIMLATGKLPPDALPGDLAGQDCVLGLEFSGKISNSGKRVMGMVVARGLATSVLVDPEFLWEIPDDWTLEQAATVPVVYSTSYYALIVRGGMKPGETLLVHAGTGGVGQAAIAIALSMGCKVFTTVGSQEKRDFLLKRFPQLTNDNISNSRDTSFEQHILRQTKGRGVDVILNSLAEEKLQASLRCLAKDGRFLEIGKYDLSNNSKLGMAMFLKNTAFHGILLDSLFEESGPQKLAVIKLVSEGIKSGAVKPLPSTVFSDDQIEKAFRFMASGKHIGKVLLKIRSEEQDKTPKVVEAIPRTYMDSEKSYVLVGGLGGFGMELCNWLIDRGAKKIVLTSRSGVRNGYQSLSIRRWTEKGVEIVVSTFDASTPKGAEDLLKQATKLGPVDAIFNLAAVLRDALMENQTEEDFKTVYYPKVDGTVCLDLASRQLCPYLRYFVVFSSVSCGRGNAGQANYGWANSFMERVCEVRQSLGLPGLAVQWGAIGDVGLVAEKMSGNPTEVGGTLPQRMASCLVTLDKLLQQPESVVASLVLAEKRKADTSSQTGLLEAVANILGIKNVNSVNTNSTLTDIGMDSLMGAEIKQTLERNYDVVLSPQEIRSLTFGKLKELQAGTSDSAPSPTPTPTPMVNGNTLVQYEDIQLMPSQDIITMESKDSQSSLPPLFMVHPIEGHVSALKKLASLLPCPVYGLQCTSKAPLESMKDLAKYYVDLIRPIQKKGPYQILGYSFGAAVAFEMGAILESEKEEVRLIFIDGSPSYVAIHTGNYKTRNDKSENSYDADALTYFITLFKNVDHTKVKMELLSLPTFEKRLQRTTEKLKGLSKPEVISQAAESFYKKLVIADKYQTNYRFNGKVVFIKAKDNFVQLGEDYGLKEVCNQKIKSYSVKGNHRDILSGENVINLAQIISESVM</sequence>
<dbReference type="EMBL" id="JAWJWE010000001">
    <property type="protein sequence ID" value="KAK6645504.1"/>
    <property type="molecule type" value="Genomic_DNA"/>
</dbReference>
<dbReference type="Gene3D" id="3.10.129.110">
    <property type="entry name" value="Polyketide synthase dehydratase"/>
    <property type="match status" value="1"/>
</dbReference>
<dbReference type="Pfam" id="PF00109">
    <property type="entry name" value="ketoacyl-synt"/>
    <property type="match status" value="1"/>
</dbReference>
<comment type="catalytic activity">
    <reaction evidence="24">
        <text>(3R)-hydroxydodecanoyl-[ACP] = (2E)-dodecenoyl-[ACP] + H2O</text>
        <dbReference type="Rhea" id="RHEA:41876"/>
        <dbReference type="Rhea" id="RHEA-COMP:9642"/>
        <dbReference type="Rhea" id="RHEA-COMP:9643"/>
        <dbReference type="ChEBI" id="CHEBI:15377"/>
        <dbReference type="ChEBI" id="CHEBI:78470"/>
        <dbReference type="ChEBI" id="CHEBI:78472"/>
    </reaction>
    <physiologicalReaction direction="left-to-right" evidence="24">
        <dbReference type="Rhea" id="RHEA:41877"/>
    </physiologicalReaction>
</comment>
<evidence type="ECO:0000256" key="50">
    <source>
        <dbReference type="ARBA" id="ARBA00048571"/>
    </source>
</evidence>
<comment type="catalytic activity">
    <reaction evidence="47">
        <text>tetradecanoyl-[ACP] + H2O = tetradecanoate + holo-[ACP] + H(+)</text>
        <dbReference type="Rhea" id="RHEA:30123"/>
        <dbReference type="Rhea" id="RHEA-COMP:9648"/>
        <dbReference type="Rhea" id="RHEA-COMP:9685"/>
        <dbReference type="ChEBI" id="CHEBI:15377"/>
        <dbReference type="ChEBI" id="CHEBI:15378"/>
        <dbReference type="ChEBI" id="CHEBI:30807"/>
        <dbReference type="ChEBI" id="CHEBI:64479"/>
        <dbReference type="ChEBI" id="CHEBI:78477"/>
        <dbReference type="EC" id="3.1.2.14"/>
    </reaction>
    <physiologicalReaction direction="left-to-right" evidence="47">
        <dbReference type="Rhea" id="RHEA:30124"/>
    </physiologicalReaction>
</comment>
<comment type="catalytic activity">
    <reaction evidence="23">
        <text>(3R)-hydroxyoctanoyl-[ACP] = (2E)-octenoyl-[ACP] + H2O</text>
        <dbReference type="Rhea" id="RHEA:41844"/>
        <dbReference type="Rhea" id="RHEA-COMP:9634"/>
        <dbReference type="Rhea" id="RHEA-COMP:9635"/>
        <dbReference type="ChEBI" id="CHEBI:15377"/>
        <dbReference type="ChEBI" id="CHEBI:78461"/>
        <dbReference type="ChEBI" id="CHEBI:78462"/>
    </reaction>
    <physiologicalReaction direction="left-to-right" evidence="23">
        <dbReference type="Rhea" id="RHEA:41845"/>
    </physiologicalReaction>
</comment>